<protein>
    <submittedName>
        <fullName evidence="1">Uncharacterized protein</fullName>
    </submittedName>
</protein>
<proteinExistence type="predicted"/>
<dbReference type="Pfam" id="PF21825">
    <property type="entry name" value="crAss001_48"/>
    <property type="match status" value="1"/>
</dbReference>
<dbReference type="AlphaFoldDB" id="A0A0F9TRS3"/>
<dbReference type="InterPro" id="IPR054052">
    <property type="entry name" value="Y16Q-like"/>
</dbReference>
<reference evidence="1" key="1">
    <citation type="journal article" date="2015" name="Nature">
        <title>Complex archaea that bridge the gap between prokaryotes and eukaryotes.</title>
        <authorList>
            <person name="Spang A."/>
            <person name="Saw J.H."/>
            <person name="Jorgensen S.L."/>
            <person name="Zaremba-Niedzwiedzka K."/>
            <person name="Martijn J."/>
            <person name="Lind A.E."/>
            <person name="van Eijk R."/>
            <person name="Schleper C."/>
            <person name="Guy L."/>
            <person name="Ettema T.J."/>
        </authorList>
    </citation>
    <scope>NUCLEOTIDE SEQUENCE</scope>
</reference>
<organism evidence="1">
    <name type="scientific">marine sediment metagenome</name>
    <dbReference type="NCBI Taxonomy" id="412755"/>
    <lineage>
        <taxon>unclassified sequences</taxon>
        <taxon>metagenomes</taxon>
        <taxon>ecological metagenomes</taxon>
    </lineage>
</organism>
<name>A0A0F9TRS3_9ZZZZ</name>
<accession>A0A0F9TRS3</accession>
<gene>
    <name evidence="1" type="ORF">LCGC14_0357770</name>
</gene>
<evidence type="ECO:0000313" key="1">
    <source>
        <dbReference type="EMBL" id="KKN77652.1"/>
    </source>
</evidence>
<comment type="caution">
    <text evidence="1">The sequence shown here is derived from an EMBL/GenBank/DDBJ whole genome shotgun (WGS) entry which is preliminary data.</text>
</comment>
<sequence>MQAYQERVVEEKRELDEKLAKLVAFRRTDQFIGLASDEQCRMTRQRSFMEGYSKVLGERIEAF</sequence>
<dbReference type="EMBL" id="LAZR01000275">
    <property type="protein sequence ID" value="KKN77652.1"/>
    <property type="molecule type" value="Genomic_DNA"/>
</dbReference>